<feature type="region of interest" description="Disordered" evidence="1">
    <location>
        <begin position="261"/>
        <end position="308"/>
    </location>
</feature>
<dbReference type="RefSeq" id="WP_092286690.1">
    <property type="nucleotide sequence ID" value="NZ_FOPJ01000013.1"/>
</dbReference>
<dbReference type="NCBIfam" id="TIGR01167">
    <property type="entry name" value="LPXTG_anchor"/>
    <property type="match status" value="1"/>
</dbReference>
<keyword evidence="2" id="KW-0472">Membrane</keyword>
<keyword evidence="5" id="KW-1185">Reference proteome</keyword>
<feature type="chain" id="PRO_5011572295" evidence="3">
    <location>
        <begin position="27"/>
        <end position="341"/>
    </location>
</feature>
<dbReference type="AlphaFoldDB" id="A0A1I2UMB9"/>
<dbReference type="Proteomes" id="UP000199065">
    <property type="component" value="Unassembled WGS sequence"/>
</dbReference>
<feature type="compositionally biased region" description="Polar residues" evidence="1">
    <location>
        <begin position="296"/>
        <end position="308"/>
    </location>
</feature>
<protein>
    <submittedName>
        <fullName evidence="4">LPXTG-motif cell wall anchor domain-containing protein</fullName>
    </submittedName>
</protein>
<evidence type="ECO:0000256" key="2">
    <source>
        <dbReference type="SAM" id="Phobius"/>
    </source>
</evidence>
<feature type="transmembrane region" description="Helical" evidence="2">
    <location>
        <begin position="316"/>
        <end position="335"/>
    </location>
</feature>
<accession>A0A1I2UMB9</accession>
<evidence type="ECO:0000256" key="1">
    <source>
        <dbReference type="SAM" id="MobiDB-lite"/>
    </source>
</evidence>
<sequence>MSRRITAAVVSLALAGSAAFVPNAVAAPAPTAPIILAADGSAEDPYTATLTADQAMIEGIPGLVLPGAITITGVENVGENTAKLILEPTADGKNVAIKKESTELTGVQEGTYKLLLSNGGEAIVKVSADYGPAEEAEEEEKVVDTKTCQLIEVQPGDQATGTIDDLTDADNPHFGPSAYKDGTTFDPGMEAWTWSGVNNEITIYAPEDAKPGTVVSIVTEADRDCLLFKVPGEENSILAALGIGAAAAAILAALGSGSAGSSTGAPAAPADPAAPAPAPAGPQKGIDPKAAKPAEGTTQPTATQKGKLANTGTETVLATLAGGVLFAALGAMLIAGRRRSF</sequence>
<keyword evidence="2" id="KW-0812">Transmembrane</keyword>
<gene>
    <name evidence="4" type="ORF">SAMN05660282_01868</name>
</gene>
<keyword evidence="3" id="KW-0732">Signal</keyword>
<feature type="compositionally biased region" description="Low complexity" evidence="1">
    <location>
        <begin position="261"/>
        <end position="271"/>
    </location>
</feature>
<evidence type="ECO:0000313" key="5">
    <source>
        <dbReference type="Proteomes" id="UP000199065"/>
    </source>
</evidence>
<keyword evidence="2" id="KW-1133">Transmembrane helix</keyword>
<evidence type="ECO:0000256" key="3">
    <source>
        <dbReference type="SAM" id="SignalP"/>
    </source>
</evidence>
<proteinExistence type="predicted"/>
<reference evidence="4 5" key="1">
    <citation type="submission" date="2016-10" db="EMBL/GenBank/DDBJ databases">
        <authorList>
            <person name="de Groot N.N."/>
        </authorList>
    </citation>
    <scope>NUCLEOTIDE SEQUENCE [LARGE SCALE GENOMIC DNA]</scope>
    <source>
        <strain>J11</strain>
        <strain evidence="5">PG 39</strain>
    </source>
</reference>
<evidence type="ECO:0000313" key="4">
    <source>
        <dbReference type="EMBL" id="SFG76006.1"/>
    </source>
</evidence>
<feature type="signal peptide" evidence="3">
    <location>
        <begin position="1"/>
        <end position="26"/>
    </location>
</feature>
<organism evidence="4 5">
    <name type="scientific">Corynebacterium spheniscorum</name>
    <dbReference type="NCBI Taxonomy" id="185761"/>
    <lineage>
        <taxon>Bacteria</taxon>
        <taxon>Bacillati</taxon>
        <taxon>Actinomycetota</taxon>
        <taxon>Actinomycetes</taxon>
        <taxon>Mycobacteriales</taxon>
        <taxon>Corynebacteriaceae</taxon>
        <taxon>Corynebacterium</taxon>
    </lineage>
</organism>
<name>A0A1I2UMB9_9CORY</name>
<dbReference type="EMBL" id="FOPJ01000013">
    <property type="protein sequence ID" value="SFG76006.1"/>
    <property type="molecule type" value="Genomic_DNA"/>
</dbReference>